<evidence type="ECO:0000313" key="2">
    <source>
        <dbReference type="Proteomes" id="UP000195569"/>
    </source>
</evidence>
<evidence type="ECO:0000313" key="1">
    <source>
        <dbReference type="EMBL" id="SIT50187.1"/>
    </source>
</evidence>
<protein>
    <submittedName>
        <fullName evidence="1">Uncharacterized protein</fullName>
    </submittedName>
</protein>
<dbReference type="Proteomes" id="UP000195569">
    <property type="component" value="Unassembled WGS sequence"/>
</dbReference>
<accession>A0A1N7STB2</accession>
<sequence>MRTLLSEKTEKLIGGLGEKYIHYRKNNDFRIMGQTTLCDVGRIDRLRHRPVRKAGAK</sequence>
<name>A0A1N7STB2_9BURK</name>
<organism evidence="1 2">
    <name type="scientific">Paraburkholderia piptadeniae</name>
    <dbReference type="NCBI Taxonomy" id="1701573"/>
    <lineage>
        <taxon>Bacteria</taxon>
        <taxon>Pseudomonadati</taxon>
        <taxon>Pseudomonadota</taxon>
        <taxon>Betaproteobacteria</taxon>
        <taxon>Burkholderiales</taxon>
        <taxon>Burkholderiaceae</taxon>
        <taxon>Paraburkholderia</taxon>
    </lineage>
</organism>
<comment type="caution">
    <text evidence="1">The sequence shown here is derived from an EMBL/GenBank/DDBJ whole genome shotgun (WGS) entry which is preliminary data.</text>
</comment>
<dbReference type="EMBL" id="CYGY02000075">
    <property type="protein sequence ID" value="SIT50187.1"/>
    <property type="molecule type" value="Genomic_DNA"/>
</dbReference>
<dbReference type="AlphaFoldDB" id="A0A1N7STB2"/>
<proteinExistence type="predicted"/>
<gene>
    <name evidence="1" type="ORF">BN2476_750130</name>
</gene>
<reference evidence="1" key="1">
    <citation type="submission" date="2016-12" db="EMBL/GenBank/DDBJ databases">
        <authorList>
            <person name="Moulin L."/>
        </authorList>
    </citation>
    <scope>NUCLEOTIDE SEQUENCE [LARGE SCALE GENOMIC DNA]</scope>
    <source>
        <strain evidence="1">STM 7183</strain>
    </source>
</reference>
<keyword evidence="2" id="KW-1185">Reference proteome</keyword>